<evidence type="ECO:0000313" key="2">
    <source>
        <dbReference type="Proteomes" id="UP000735302"/>
    </source>
</evidence>
<keyword evidence="2" id="KW-1185">Reference proteome</keyword>
<protein>
    <submittedName>
        <fullName evidence="1">Uncharacterized protein</fullName>
    </submittedName>
</protein>
<dbReference type="AlphaFoldDB" id="A0AAV3Z251"/>
<proteinExistence type="predicted"/>
<name>A0AAV3Z251_9GAST</name>
<comment type="caution">
    <text evidence="1">The sequence shown here is derived from an EMBL/GenBank/DDBJ whole genome shotgun (WGS) entry which is preliminary data.</text>
</comment>
<dbReference type="EMBL" id="BLXT01001930">
    <property type="protein sequence ID" value="GFN89398.1"/>
    <property type="molecule type" value="Genomic_DNA"/>
</dbReference>
<evidence type="ECO:0000313" key="1">
    <source>
        <dbReference type="EMBL" id="GFN89398.1"/>
    </source>
</evidence>
<reference evidence="1 2" key="1">
    <citation type="journal article" date="2021" name="Elife">
        <title>Chloroplast acquisition without the gene transfer in kleptoplastic sea slugs, Plakobranchus ocellatus.</title>
        <authorList>
            <person name="Maeda T."/>
            <person name="Takahashi S."/>
            <person name="Yoshida T."/>
            <person name="Shimamura S."/>
            <person name="Takaki Y."/>
            <person name="Nagai Y."/>
            <person name="Toyoda A."/>
            <person name="Suzuki Y."/>
            <person name="Arimoto A."/>
            <person name="Ishii H."/>
            <person name="Satoh N."/>
            <person name="Nishiyama T."/>
            <person name="Hasebe M."/>
            <person name="Maruyama T."/>
            <person name="Minagawa J."/>
            <person name="Obokata J."/>
            <person name="Shigenobu S."/>
        </authorList>
    </citation>
    <scope>NUCLEOTIDE SEQUENCE [LARGE SCALE GENOMIC DNA]</scope>
</reference>
<sequence length="112" mass="12586">MYDSKTLAVKTDHVMLEARQLKVIQVACRSVYDTPTYPVACRSVYDTPTYPVACRKRGIKCQVFAHHRLQLSQYDFGGVGGTVARESALQGPFCRGFEPRYRRPGLTEGLKA</sequence>
<accession>A0AAV3Z251</accession>
<gene>
    <name evidence="1" type="ORF">PoB_001590400</name>
</gene>
<organism evidence="1 2">
    <name type="scientific">Plakobranchus ocellatus</name>
    <dbReference type="NCBI Taxonomy" id="259542"/>
    <lineage>
        <taxon>Eukaryota</taxon>
        <taxon>Metazoa</taxon>
        <taxon>Spiralia</taxon>
        <taxon>Lophotrochozoa</taxon>
        <taxon>Mollusca</taxon>
        <taxon>Gastropoda</taxon>
        <taxon>Heterobranchia</taxon>
        <taxon>Euthyneura</taxon>
        <taxon>Panpulmonata</taxon>
        <taxon>Sacoglossa</taxon>
        <taxon>Placobranchoidea</taxon>
        <taxon>Plakobranchidae</taxon>
        <taxon>Plakobranchus</taxon>
    </lineage>
</organism>
<dbReference type="Proteomes" id="UP000735302">
    <property type="component" value="Unassembled WGS sequence"/>
</dbReference>